<proteinExistence type="predicted"/>
<dbReference type="InterPro" id="IPR015943">
    <property type="entry name" value="WD40/YVTN_repeat-like_dom_sf"/>
</dbReference>
<feature type="repeat" description="WD" evidence="3">
    <location>
        <begin position="200"/>
        <end position="213"/>
    </location>
</feature>
<dbReference type="InterPro" id="IPR052234">
    <property type="entry name" value="U5_snRNP_Component"/>
</dbReference>
<gene>
    <name evidence="4" type="ORF">ACFO8L_41175</name>
</gene>
<name>A0ABV9EVC6_9ACTN</name>
<dbReference type="InterPro" id="IPR036322">
    <property type="entry name" value="WD40_repeat_dom_sf"/>
</dbReference>
<comment type="caution">
    <text evidence="4">The sequence shown here is derived from an EMBL/GenBank/DDBJ whole genome shotgun (WGS) entry which is preliminary data.</text>
</comment>
<evidence type="ECO:0000256" key="3">
    <source>
        <dbReference type="PROSITE-ProRule" id="PRU00221"/>
    </source>
</evidence>
<protein>
    <submittedName>
        <fullName evidence="4">WD40 repeat domain-containing protein</fullName>
    </submittedName>
</protein>
<feature type="repeat" description="WD" evidence="3">
    <location>
        <begin position="270"/>
        <end position="300"/>
    </location>
</feature>
<dbReference type="PANTHER" id="PTHR44006">
    <property type="entry name" value="U5 SMALL NUCLEAR RIBONUCLEOPROTEIN 40 KDA PROTEIN"/>
    <property type="match status" value="1"/>
</dbReference>
<sequence>MIVLLVVISAAFGGYLFGSTKYQRKLDAARPPSVPLSSPSRSASGSPAILGSSVHRLATLDPNHPKIFDAISISGTLAEWQIGRSRVPLRSGNPGEVSTVRALAIDKMTLNTLATGLGDGGLQIWDATDLSKPVREVSGQGAVTAVAFDPTAKNTLVVGRENGALEVWDSAKLRLSSAVGVTGHGALTALALDATTPNTLVSASIDGTVQIWDRTKLDKPLLATRIKGHGQITALALDPQVKNSFAIGFVDGAVQIRDRVKPELLKQSSSGGHASSVLALSFDDKLLTAVLADGSVEVWEAAILGPVTQTFDP</sequence>
<reference evidence="5" key="1">
    <citation type="journal article" date="2019" name="Int. J. Syst. Evol. Microbiol.">
        <title>The Global Catalogue of Microorganisms (GCM) 10K type strain sequencing project: providing services to taxonomists for standard genome sequencing and annotation.</title>
        <authorList>
            <consortium name="The Broad Institute Genomics Platform"/>
            <consortium name="The Broad Institute Genome Sequencing Center for Infectious Disease"/>
            <person name="Wu L."/>
            <person name="Ma J."/>
        </authorList>
    </citation>
    <scope>NUCLEOTIDE SEQUENCE [LARGE SCALE GENOMIC DNA]</scope>
    <source>
        <strain evidence="5">CCUG 49560</strain>
    </source>
</reference>
<dbReference type="PANTHER" id="PTHR44006:SF1">
    <property type="entry name" value="U5 SMALL NUCLEAR RIBONUCLEOPROTEIN 40 KDA PROTEIN"/>
    <property type="match status" value="1"/>
</dbReference>
<dbReference type="Pfam" id="PF00400">
    <property type="entry name" value="WD40"/>
    <property type="match status" value="3"/>
</dbReference>
<keyword evidence="1 3" id="KW-0853">WD repeat</keyword>
<evidence type="ECO:0000313" key="4">
    <source>
        <dbReference type="EMBL" id="MFC4592552.1"/>
    </source>
</evidence>
<dbReference type="EMBL" id="JBHSFN010000066">
    <property type="protein sequence ID" value="MFC4592552.1"/>
    <property type="molecule type" value="Genomic_DNA"/>
</dbReference>
<dbReference type="PROSITE" id="PS50082">
    <property type="entry name" value="WD_REPEATS_2"/>
    <property type="match status" value="2"/>
</dbReference>
<evidence type="ECO:0000256" key="1">
    <source>
        <dbReference type="ARBA" id="ARBA00022574"/>
    </source>
</evidence>
<dbReference type="SUPFAM" id="SSF50978">
    <property type="entry name" value="WD40 repeat-like"/>
    <property type="match status" value="1"/>
</dbReference>
<dbReference type="RefSeq" id="WP_262850966.1">
    <property type="nucleotide sequence ID" value="NZ_JANZYP010000136.1"/>
</dbReference>
<evidence type="ECO:0000256" key="2">
    <source>
        <dbReference type="ARBA" id="ARBA00022737"/>
    </source>
</evidence>
<accession>A0ABV9EVC6</accession>
<dbReference type="SMART" id="SM00320">
    <property type="entry name" value="WD40"/>
    <property type="match status" value="5"/>
</dbReference>
<dbReference type="Proteomes" id="UP001595891">
    <property type="component" value="Unassembled WGS sequence"/>
</dbReference>
<evidence type="ECO:0000313" key="5">
    <source>
        <dbReference type="Proteomes" id="UP001595891"/>
    </source>
</evidence>
<keyword evidence="5" id="KW-1185">Reference proteome</keyword>
<organism evidence="4 5">
    <name type="scientific">Sphaerisporangium corydalis</name>
    <dbReference type="NCBI Taxonomy" id="1441875"/>
    <lineage>
        <taxon>Bacteria</taxon>
        <taxon>Bacillati</taxon>
        <taxon>Actinomycetota</taxon>
        <taxon>Actinomycetes</taxon>
        <taxon>Streptosporangiales</taxon>
        <taxon>Streptosporangiaceae</taxon>
        <taxon>Sphaerisporangium</taxon>
    </lineage>
</organism>
<dbReference type="Gene3D" id="2.130.10.10">
    <property type="entry name" value="YVTN repeat-like/Quinoprotein amine dehydrogenase"/>
    <property type="match status" value="2"/>
</dbReference>
<keyword evidence="2" id="KW-0677">Repeat</keyword>
<dbReference type="InterPro" id="IPR001680">
    <property type="entry name" value="WD40_rpt"/>
</dbReference>